<keyword evidence="1" id="KW-1133">Transmembrane helix</keyword>
<accession>A0A0L6JR02</accession>
<reference evidence="3" key="1">
    <citation type="submission" date="2015-07" db="EMBL/GenBank/DDBJ databases">
        <title>Near-Complete Genome Sequence of the Cellulolytic Bacterium Bacteroides (Pseudobacteroides) cellulosolvens ATCC 35603.</title>
        <authorList>
            <person name="Dassa B."/>
            <person name="Utturkar S.M."/>
            <person name="Klingeman D.M."/>
            <person name="Hurt R.A."/>
            <person name="Keller M."/>
            <person name="Xu J."/>
            <person name="Reddy Y.H.K."/>
            <person name="Borovok I."/>
            <person name="Grinberg I.R."/>
            <person name="Lamed R."/>
            <person name="Zhivin O."/>
            <person name="Bayer E.A."/>
            <person name="Brown S.D."/>
        </authorList>
    </citation>
    <scope>NUCLEOTIDE SEQUENCE [LARGE SCALE GENOMIC DNA]</scope>
    <source>
        <strain evidence="3">DSM 2933</strain>
    </source>
</reference>
<keyword evidence="3" id="KW-1185">Reference proteome</keyword>
<keyword evidence="1" id="KW-0812">Transmembrane</keyword>
<evidence type="ECO:0000313" key="2">
    <source>
        <dbReference type="EMBL" id="KNY28203.1"/>
    </source>
</evidence>
<sequence length="185" mass="20638">MKDINLLPEDIRNPQEPVKVERQGVSKVKVVTLIVAILALVGVSLVLPKVYIIMQNTRLDMINENIESEKYNEVKAVNTDIVSIKSEISKKNNIVLDIDSKNILVGQIVSFIGNSVPKGCSLKTIKFTEGSLNVEGYSMDPIQATEFLSYISRIESVMVNNSSVELKDGKYEFKYELTITRKGGK</sequence>
<dbReference type="EMBL" id="LGTC01000001">
    <property type="protein sequence ID" value="KNY28203.1"/>
    <property type="molecule type" value="Genomic_DNA"/>
</dbReference>
<dbReference type="eggNOG" id="ENOG50334CJ">
    <property type="taxonomic scope" value="Bacteria"/>
</dbReference>
<dbReference type="AlphaFoldDB" id="A0A0L6JR02"/>
<proteinExistence type="predicted"/>
<name>A0A0L6JR02_9FIRM</name>
<dbReference type="STRING" id="398512.Bccel_3477"/>
<dbReference type="RefSeq" id="WP_036944672.1">
    <property type="nucleotide sequence ID" value="NZ_JQKC01000033.1"/>
</dbReference>
<evidence type="ECO:0000313" key="3">
    <source>
        <dbReference type="Proteomes" id="UP000036923"/>
    </source>
</evidence>
<gene>
    <name evidence="2" type="ORF">Bccel_3477</name>
</gene>
<dbReference type="Proteomes" id="UP000036923">
    <property type="component" value="Unassembled WGS sequence"/>
</dbReference>
<evidence type="ECO:0008006" key="4">
    <source>
        <dbReference type="Google" id="ProtNLM"/>
    </source>
</evidence>
<feature type="transmembrane region" description="Helical" evidence="1">
    <location>
        <begin position="30"/>
        <end position="52"/>
    </location>
</feature>
<evidence type="ECO:0000256" key="1">
    <source>
        <dbReference type="SAM" id="Phobius"/>
    </source>
</evidence>
<organism evidence="2 3">
    <name type="scientific">Pseudobacteroides cellulosolvens ATCC 35603 = DSM 2933</name>
    <dbReference type="NCBI Taxonomy" id="398512"/>
    <lineage>
        <taxon>Bacteria</taxon>
        <taxon>Bacillati</taxon>
        <taxon>Bacillota</taxon>
        <taxon>Clostridia</taxon>
        <taxon>Eubacteriales</taxon>
        <taxon>Oscillospiraceae</taxon>
        <taxon>Pseudobacteroides</taxon>
    </lineage>
</organism>
<protein>
    <recommendedName>
        <fullName evidence="4">Fimbrial assembly family protein</fullName>
    </recommendedName>
</protein>
<keyword evidence="1" id="KW-0472">Membrane</keyword>
<dbReference type="OrthoDB" id="2083968at2"/>
<comment type="caution">
    <text evidence="2">The sequence shown here is derived from an EMBL/GenBank/DDBJ whole genome shotgun (WGS) entry which is preliminary data.</text>
</comment>